<gene>
    <name evidence="2" type="primary">Acey_s0586.g336</name>
    <name evidence="2" type="ORF">Y032_0586g336</name>
</gene>
<feature type="region of interest" description="Disordered" evidence="1">
    <location>
        <begin position="1"/>
        <end position="20"/>
    </location>
</feature>
<dbReference type="EMBL" id="JARK01000186">
    <property type="protein sequence ID" value="EYC41004.1"/>
    <property type="molecule type" value="Genomic_DNA"/>
</dbReference>
<dbReference type="Proteomes" id="UP000024635">
    <property type="component" value="Unassembled WGS sequence"/>
</dbReference>
<comment type="caution">
    <text evidence="2">The sequence shown here is derived from an EMBL/GenBank/DDBJ whole genome shotgun (WGS) entry which is preliminary data.</text>
</comment>
<reference evidence="3" key="1">
    <citation type="journal article" date="2015" name="Nat. Genet.">
        <title>The genome and transcriptome of the zoonotic hookworm Ancylostoma ceylanicum identify infection-specific gene families.</title>
        <authorList>
            <person name="Schwarz E.M."/>
            <person name="Hu Y."/>
            <person name="Antoshechkin I."/>
            <person name="Miller M.M."/>
            <person name="Sternberg P.W."/>
            <person name="Aroian R.V."/>
        </authorList>
    </citation>
    <scope>NUCLEOTIDE SEQUENCE</scope>
    <source>
        <strain evidence="3">HY135</strain>
    </source>
</reference>
<organism evidence="2 3">
    <name type="scientific">Ancylostoma ceylanicum</name>
    <dbReference type="NCBI Taxonomy" id="53326"/>
    <lineage>
        <taxon>Eukaryota</taxon>
        <taxon>Metazoa</taxon>
        <taxon>Ecdysozoa</taxon>
        <taxon>Nematoda</taxon>
        <taxon>Chromadorea</taxon>
        <taxon>Rhabditida</taxon>
        <taxon>Rhabditina</taxon>
        <taxon>Rhabditomorpha</taxon>
        <taxon>Strongyloidea</taxon>
        <taxon>Ancylostomatidae</taxon>
        <taxon>Ancylostomatinae</taxon>
        <taxon>Ancylostoma</taxon>
    </lineage>
</organism>
<proteinExistence type="predicted"/>
<evidence type="ECO:0000256" key="1">
    <source>
        <dbReference type="SAM" id="MobiDB-lite"/>
    </source>
</evidence>
<name>A0A016WMI1_9BILA</name>
<keyword evidence="3" id="KW-1185">Reference proteome</keyword>
<sequence>MYTSGRQEVGGGASSKAQDSCGFCSFEPSADNPSSNRSIDNPTPFNQHSKKASSPASASATAISGSCVEALLVSLLSTRHLWLTGECMEALPDREFKTRKLFA</sequence>
<feature type="compositionally biased region" description="Polar residues" evidence="1">
    <location>
        <begin position="31"/>
        <end position="47"/>
    </location>
</feature>
<evidence type="ECO:0000313" key="2">
    <source>
        <dbReference type="EMBL" id="EYC41004.1"/>
    </source>
</evidence>
<accession>A0A016WMI1</accession>
<dbReference type="AlphaFoldDB" id="A0A016WMI1"/>
<evidence type="ECO:0000313" key="3">
    <source>
        <dbReference type="Proteomes" id="UP000024635"/>
    </source>
</evidence>
<feature type="region of interest" description="Disordered" evidence="1">
    <location>
        <begin position="28"/>
        <end position="57"/>
    </location>
</feature>
<protein>
    <submittedName>
        <fullName evidence="2">Uncharacterized protein</fullName>
    </submittedName>
</protein>